<dbReference type="PANTHER" id="PTHR10500:SF7">
    <property type="entry name" value="BETA-MICROSEMINOPROTEIN"/>
    <property type="match status" value="1"/>
</dbReference>
<name>A0A7L1ZYR1_LEILU</name>
<dbReference type="Pfam" id="PF05825">
    <property type="entry name" value="PSP94"/>
    <property type="match status" value="1"/>
</dbReference>
<dbReference type="GO" id="GO:0005576">
    <property type="term" value="C:extracellular region"/>
    <property type="evidence" value="ECO:0007669"/>
    <property type="project" value="UniProtKB-SubCell"/>
</dbReference>
<feature type="non-terminal residue" evidence="5">
    <location>
        <position position="77"/>
    </location>
</feature>
<keyword evidence="3" id="KW-0964">Secreted</keyword>
<evidence type="ECO:0000256" key="2">
    <source>
        <dbReference type="ARBA" id="ARBA00010352"/>
    </source>
</evidence>
<feature type="non-terminal residue" evidence="5">
    <location>
        <position position="1"/>
    </location>
</feature>
<comment type="caution">
    <text evidence="5">The sequence shown here is derived from an EMBL/GenBank/DDBJ whole genome shotgun (WGS) entry which is preliminary data.</text>
</comment>
<reference evidence="5 6" key="1">
    <citation type="submission" date="2019-09" db="EMBL/GenBank/DDBJ databases">
        <title>Bird 10,000 Genomes (B10K) Project - Family phase.</title>
        <authorList>
            <person name="Zhang G."/>
        </authorList>
    </citation>
    <scope>NUCLEOTIDE SEQUENCE [LARGE SCALE GENOMIC DNA]</scope>
    <source>
        <strain evidence="5">B10K-DU-002-43</strain>
        <tissue evidence="5">Muscle</tissue>
    </source>
</reference>
<accession>A0A7L1ZYR1</accession>
<comment type="subcellular location">
    <subcellularLocation>
        <location evidence="1">Secreted</location>
    </subcellularLocation>
</comment>
<evidence type="ECO:0000313" key="5">
    <source>
        <dbReference type="EMBL" id="NXP38848.1"/>
    </source>
</evidence>
<comment type="similarity">
    <text evidence="2">Belongs to the beta-microseminoprotein family.</text>
</comment>
<evidence type="ECO:0000256" key="3">
    <source>
        <dbReference type="ARBA" id="ARBA00022525"/>
    </source>
</evidence>
<gene>
    <name evidence="5" type="primary">Msmb_1</name>
    <name evidence="5" type="ORF">LEILUT_R09026</name>
</gene>
<dbReference type="EMBL" id="VXBY01002244">
    <property type="protein sequence ID" value="NXP38848.1"/>
    <property type="molecule type" value="Genomic_DNA"/>
</dbReference>
<dbReference type="AlphaFoldDB" id="A0A7L1ZYR1"/>
<dbReference type="PANTHER" id="PTHR10500">
    <property type="entry name" value="BETA-MICROSEMINOPROTEIN"/>
    <property type="match status" value="1"/>
</dbReference>
<dbReference type="Gene3D" id="2.10.70.10">
    <property type="entry name" value="Complement Module, domain 1"/>
    <property type="match status" value="1"/>
</dbReference>
<sequence length="77" mass="8870">GCMMNGKLYPLGRIERTEGCHKCFCSKRSMDCCSLYSTPVIYDKENCKVIFNRKSCDYDVVLKDDPSKMCPFIQARV</sequence>
<dbReference type="Proteomes" id="UP000524007">
    <property type="component" value="Unassembled WGS sequence"/>
</dbReference>
<dbReference type="Gene3D" id="2.20.25.590">
    <property type="match status" value="1"/>
</dbReference>
<dbReference type="InterPro" id="IPR008735">
    <property type="entry name" value="PSP94"/>
</dbReference>
<proteinExistence type="inferred from homology"/>
<evidence type="ECO:0000256" key="1">
    <source>
        <dbReference type="ARBA" id="ARBA00004613"/>
    </source>
</evidence>
<keyword evidence="4" id="KW-1015">Disulfide bond</keyword>
<protein>
    <submittedName>
        <fullName evidence="5">MSMB protein</fullName>
    </submittedName>
</protein>
<keyword evidence="6" id="KW-1185">Reference proteome</keyword>
<evidence type="ECO:0000313" key="6">
    <source>
        <dbReference type="Proteomes" id="UP000524007"/>
    </source>
</evidence>
<organism evidence="5 6">
    <name type="scientific">Leiothrix lutea</name>
    <name type="common">Red-billed leiothrix</name>
    <name type="synonym">Sylvia lutea</name>
    <dbReference type="NCBI Taxonomy" id="36275"/>
    <lineage>
        <taxon>Eukaryota</taxon>
        <taxon>Metazoa</taxon>
        <taxon>Chordata</taxon>
        <taxon>Craniata</taxon>
        <taxon>Vertebrata</taxon>
        <taxon>Euteleostomi</taxon>
        <taxon>Archelosauria</taxon>
        <taxon>Archosauria</taxon>
        <taxon>Dinosauria</taxon>
        <taxon>Saurischia</taxon>
        <taxon>Theropoda</taxon>
        <taxon>Coelurosauria</taxon>
        <taxon>Aves</taxon>
        <taxon>Neognathae</taxon>
        <taxon>Neoaves</taxon>
        <taxon>Telluraves</taxon>
        <taxon>Australaves</taxon>
        <taxon>Passeriformes</taxon>
        <taxon>Sylvioidea</taxon>
        <taxon>Leiothrichidae</taxon>
        <taxon>Leiothrix</taxon>
    </lineage>
</organism>
<evidence type="ECO:0000256" key="4">
    <source>
        <dbReference type="ARBA" id="ARBA00023157"/>
    </source>
</evidence>